<dbReference type="GO" id="GO:0016491">
    <property type="term" value="F:oxidoreductase activity"/>
    <property type="evidence" value="ECO:0007669"/>
    <property type="project" value="UniProtKB-KW"/>
</dbReference>
<organism evidence="4 5">
    <name type="scientific">Ktedonosporobacter rubrisoli</name>
    <dbReference type="NCBI Taxonomy" id="2509675"/>
    <lineage>
        <taxon>Bacteria</taxon>
        <taxon>Bacillati</taxon>
        <taxon>Chloroflexota</taxon>
        <taxon>Ktedonobacteria</taxon>
        <taxon>Ktedonobacterales</taxon>
        <taxon>Ktedonosporobacteraceae</taxon>
        <taxon>Ktedonosporobacter</taxon>
    </lineage>
</organism>
<dbReference type="EMBL" id="CP035758">
    <property type="protein sequence ID" value="QBD80828.1"/>
    <property type="molecule type" value="Genomic_DNA"/>
</dbReference>
<dbReference type="RefSeq" id="WP_129891890.1">
    <property type="nucleotide sequence ID" value="NZ_CP035758.1"/>
</dbReference>
<dbReference type="NCBIfam" id="NF004845">
    <property type="entry name" value="PRK06196.1"/>
    <property type="match status" value="1"/>
</dbReference>
<reference evidence="4 5" key="1">
    <citation type="submission" date="2019-01" db="EMBL/GenBank/DDBJ databases">
        <title>Ktedonosporobacter rubrisoli SCAWS-G2.</title>
        <authorList>
            <person name="Huang Y."/>
            <person name="Yan B."/>
        </authorList>
    </citation>
    <scope>NUCLEOTIDE SEQUENCE [LARGE SCALE GENOMIC DNA]</scope>
    <source>
        <strain evidence="4 5">SCAWS-G2</strain>
    </source>
</reference>
<dbReference type="AlphaFoldDB" id="A0A4P6JYE8"/>
<name>A0A4P6JYE8_KTERU</name>
<protein>
    <recommendedName>
        <fullName evidence="3">Probable oxidoreductase</fullName>
    </recommendedName>
</protein>
<dbReference type="PANTHER" id="PTHR24320">
    <property type="entry name" value="RETINOL DEHYDROGENASE"/>
    <property type="match status" value="1"/>
</dbReference>
<dbReference type="InterPro" id="IPR036291">
    <property type="entry name" value="NAD(P)-bd_dom_sf"/>
</dbReference>
<keyword evidence="5" id="KW-1185">Reference proteome</keyword>
<accession>A0A4P6JYE8</accession>
<dbReference type="PANTHER" id="PTHR24320:SF148">
    <property type="entry name" value="NAD(P)-BINDING ROSSMANN-FOLD SUPERFAMILY PROTEIN"/>
    <property type="match status" value="1"/>
</dbReference>
<dbReference type="PRINTS" id="PR00081">
    <property type="entry name" value="GDHRDH"/>
</dbReference>
<keyword evidence="2" id="KW-0560">Oxidoreductase</keyword>
<dbReference type="Proteomes" id="UP000290365">
    <property type="component" value="Chromosome"/>
</dbReference>
<dbReference type="CDD" id="cd05327">
    <property type="entry name" value="retinol-DH_like_SDR_c_like"/>
    <property type="match status" value="1"/>
</dbReference>
<evidence type="ECO:0000313" key="5">
    <source>
        <dbReference type="Proteomes" id="UP000290365"/>
    </source>
</evidence>
<dbReference type="InterPro" id="IPR002347">
    <property type="entry name" value="SDR_fam"/>
</dbReference>
<dbReference type="FunFam" id="3.40.50.720:FF:000594">
    <property type="entry name" value="Short-chain oxidoreductase"/>
    <property type="match status" value="1"/>
</dbReference>
<sequence>MPVTSRFNAQSTAAEVIANHDLSGKTALVTGASSGLGVETARALLSARAEVILAVRDAEKGEHVARDLRTVTGNDKAHVLVLNLGSLASIRQAAEQFSGRWSKLDLLINNAGIMATPHGYTTDGFELQFGTNHLGHYLLTLLLMPALQAAAPARVVALSSSGHRRSDIHFEDIQYRQRPYDRWEAYGQSKTADALFAVGLTHHFARHGITANAVNPGGIHTGLQQHVPQEEWRSVGWVDEQGNLTARFNKTPEQGAATSIWAAVAPELAGIGGRYLEDCNEAGPHDSSENQLTEAFHGYMPYALDPERAERLWQVSQDLVGL</sequence>
<dbReference type="KEGG" id="kbs:EPA93_34620"/>
<comment type="similarity">
    <text evidence="1">Belongs to the short-chain dehydrogenases/reductases (SDR) family.</text>
</comment>
<evidence type="ECO:0000256" key="1">
    <source>
        <dbReference type="ARBA" id="ARBA00006484"/>
    </source>
</evidence>
<dbReference type="OrthoDB" id="9809821at2"/>
<dbReference type="Gene3D" id="3.40.50.720">
    <property type="entry name" value="NAD(P)-binding Rossmann-like Domain"/>
    <property type="match status" value="1"/>
</dbReference>
<gene>
    <name evidence="4" type="ORF">EPA93_34620</name>
</gene>
<evidence type="ECO:0000256" key="2">
    <source>
        <dbReference type="ARBA" id="ARBA00023002"/>
    </source>
</evidence>
<proteinExistence type="inferred from homology"/>
<dbReference type="SUPFAM" id="SSF51735">
    <property type="entry name" value="NAD(P)-binding Rossmann-fold domains"/>
    <property type="match status" value="1"/>
</dbReference>
<evidence type="ECO:0000313" key="4">
    <source>
        <dbReference type="EMBL" id="QBD80828.1"/>
    </source>
</evidence>
<dbReference type="Pfam" id="PF00106">
    <property type="entry name" value="adh_short"/>
    <property type="match status" value="1"/>
</dbReference>
<evidence type="ECO:0000256" key="3">
    <source>
        <dbReference type="ARBA" id="ARBA00071493"/>
    </source>
</evidence>